<gene>
    <name evidence="1" type="ORF">PC115_g22578</name>
    <name evidence="2" type="ORF">PC117_g25134</name>
</gene>
<dbReference type="Proteomes" id="UP000736787">
    <property type="component" value="Unassembled WGS sequence"/>
</dbReference>
<dbReference type="EMBL" id="RCMK01001861">
    <property type="protein sequence ID" value="KAG2887548.1"/>
    <property type="molecule type" value="Genomic_DNA"/>
</dbReference>
<dbReference type="Proteomes" id="UP000774804">
    <property type="component" value="Unassembled WGS sequence"/>
</dbReference>
<sequence length="50" mass="5658">MCCSSLLSLAATRNDGRTDDPREEKHVSSEECLDWEPIFVVHGQQEHLST</sequence>
<proteinExistence type="predicted"/>
<evidence type="ECO:0000313" key="3">
    <source>
        <dbReference type="Proteomes" id="UP000774804"/>
    </source>
</evidence>
<dbReference type="AlphaFoldDB" id="A0A8T1AGA8"/>
<dbReference type="EMBL" id="RCMI01001900">
    <property type="protein sequence ID" value="KAG2880201.1"/>
    <property type="molecule type" value="Genomic_DNA"/>
</dbReference>
<accession>A0A8T1AGA8</accession>
<name>A0A8T1AGA8_9STRA</name>
<evidence type="ECO:0000313" key="1">
    <source>
        <dbReference type="EMBL" id="KAG2880201.1"/>
    </source>
</evidence>
<reference evidence="1" key="1">
    <citation type="submission" date="2018-10" db="EMBL/GenBank/DDBJ databases">
        <title>Effector identification in a new, highly contiguous assembly of the strawberry crown rot pathogen Phytophthora cactorum.</title>
        <authorList>
            <person name="Armitage A.D."/>
            <person name="Nellist C.F."/>
            <person name="Bates H."/>
            <person name="Vickerstaff R.J."/>
            <person name="Harrison R.J."/>
        </authorList>
    </citation>
    <scope>NUCLEOTIDE SEQUENCE</scope>
    <source>
        <strain evidence="1">4032</strain>
        <strain evidence="2">4040</strain>
    </source>
</reference>
<evidence type="ECO:0000313" key="2">
    <source>
        <dbReference type="EMBL" id="KAG2887548.1"/>
    </source>
</evidence>
<organism evidence="1 3">
    <name type="scientific">Phytophthora cactorum</name>
    <dbReference type="NCBI Taxonomy" id="29920"/>
    <lineage>
        <taxon>Eukaryota</taxon>
        <taxon>Sar</taxon>
        <taxon>Stramenopiles</taxon>
        <taxon>Oomycota</taxon>
        <taxon>Peronosporomycetes</taxon>
        <taxon>Peronosporales</taxon>
        <taxon>Peronosporaceae</taxon>
        <taxon>Phytophthora</taxon>
    </lineage>
</organism>
<comment type="caution">
    <text evidence="1">The sequence shown here is derived from an EMBL/GenBank/DDBJ whole genome shotgun (WGS) entry which is preliminary data.</text>
</comment>
<feature type="non-terminal residue" evidence="1">
    <location>
        <position position="1"/>
    </location>
</feature>
<protein>
    <submittedName>
        <fullName evidence="1">Uncharacterized protein</fullName>
    </submittedName>
</protein>